<dbReference type="Gene3D" id="3.40.50.150">
    <property type="entry name" value="Vaccinia Virus protein VP39"/>
    <property type="match status" value="1"/>
</dbReference>
<dbReference type="Proteomes" id="UP000199158">
    <property type="component" value="Unassembled WGS sequence"/>
</dbReference>
<dbReference type="EMBL" id="FOCG01000001">
    <property type="protein sequence ID" value="SEM72307.1"/>
    <property type="molecule type" value="Genomic_DNA"/>
</dbReference>
<evidence type="ECO:0000256" key="5">
    <source>
        <dbReference type="ARBA" id="ARBA00022691"/>
    </source>
</evidence>
<comment type="similarity">
    <text evidence="1">Belongs to the N(4)/N(6)-methyltransferase family.</text>
</comment>
<dbReference type="OrthoDB" id="9814572at2"/>
<dbReference type="GO" id="GO:0032259">
    <property type="term" value="P:methylation"/>
    <property type="evidence" value="ECO:0007669"/>
    <property type="project" value="UniProtKB-KW"/>
</dbReference>
<evidence type="ECO:0000256" key="7">
    <source>
        <dbReference type="ARBA" id="ARBA00047942"/>
    </source>
</evidence>
<dbReference type="GO" id="GO:0008170">
    <property type="term" value="F:N-methyltransferase activity"/>
    <property type="evidence" value="ECO:0007669"/>
    <property type="project" value="InterPro"/>
</dbReference>
<evidence type="ECO:0000256" key="3">
    <source>
        <dbReference type="ARBA" id="ARBA00022603"/>
    </source>
</evidence>
<dbReference type="RefSeq" id="WP_092753100.1">
    <property type="nucleotide sequence ID" value="NZ_FOCG01000001.1"/>
</dbReference>
<dbReference type="InterPro" id="IPR038333">
    <property type="entry name" value="T1MK-like_N_sf"/>
</dbReference>
<feature type="domain" description="N6 adenine-specific DNA methyltransferase N-terminal" evidence="10">
    <location>
        <begin position="6"/>
        <end position="152"/>
    </location>
</feature>
<dbReference type="InterPro" id="IPR022749">
    <property type="entry name" value="D12N6_MeTrfase_N"/>
</dbReference>
<dbReference type="Pfam" id="PF02384">
    <property type="entry name" value="N6_Mtase"/>
    <property type="match status" value="1"/>
</dbReference>
<comment type="catalytic activity">
    <reaction evidence="7">
        <text>a 2'-deoxyadenosine in DNA + S-adenosyl-L-methionine = an N(6)-methyl-2'-deoxyadenosine in DNA + S-adenosyl-L-homocysteine + H(+)</text>
        <dbReference type="Rhea" id="RHEA:15197"/>
        <dbReference type="Rhea" id="RHEA-COMP:12418"/>
        <dbReference type="Rhea" id="RHEA-COMP:12419"/>
        <dbReference type="ChEBI" id="CHEBI:15378"/>
        <dbReference type="ChEBI" id="CHEBI:57856"/>
        <dbReference type="ChEBI" id="CHEBI:59789"/>
        <dbReference type="ChEBI" id="CHEBI:90615"/>
        <dbReference type="ChEBI" id="CHEBI:90616"/>
        <dbReference type="EC" id="2.1.1.72"/>
    </reaction>
</comment>
<dbReference type="InterPro" id="IPR004546">
    <property type="entry name" value="Restrct_endonuc_T1M"/>
</dbReference>
<evidence type="ECO:0000313" key="12">
    <source>
        <dbReference type="Proteomes" id="UP000199158"/>
    </source>
</evidence>
<keyword evidence="12" id="KW-1185">Reference proteome</keyword>
<dbReference type="PRINTS" id="PR00507">
    <property type="entry name" value="N12N6MTFRASE"/>
</dbReference>
<evidence type="ECO:0000259" key="9">
    <source>
        <dbReference type="Pfam" id="PF02384"/>
    </source>
</evidence>
<organism evidence="11 12">
    <name type="scientific">Hydrogenoanaerobacterium saccharovorans</name>
    <dbReference type="NCBI Taxonomy" id="474960"/>
    <lineage>
        <taxon>Bacteria</taxon>
        <taxon>Bacillati</taxon>
        <taxon>Bacillota</taxon>
        <taxon>Clostridia</taxon>
        <taxon>Eubacteriales</taxon>
        <taxon>Oscillospiraceae</taxon>
        <taxon>Hydrogenoanaerobacterium</taxon>
    </lineage>
</organism>
<reference evidence="11 12" key="1">
    <citation type="submission" date="2016-10" db="EMBL/GenBank/DDBJ databases">
        <authorList>
            <person name="de Groot N.N."/>
        </authorList>
    </citation>
    <scope>NUCLEOTIDE SEQUENCE [LARGE SCALE GENOMIC DNA]</scope>
    <source>
        <strain evidence="11 12">CGMCC 1.5070</strain>
    </source>
</reference>
<protein>
    <recommendedName>
        <fullName evidence="2">site-specific DNA-methyltransferase (adenine-specific)</fullName>
        <ecNumber evidence="2">2.1.1.72</ecNumber>
    </recommendedName>
</protein>
<dbReference type="GO" id="GO:0003677">
    <property type="term" value="F:DNA binding"/>
    <property type="evidence" value="ECO:0007669"/>
    <property type="project" value="InterPro"/>
</dbReference>
<dbReference type="InterPro" id="IPR003356">
    <property type="entry name" value="DNA_methylase_A-5"/>
</dbReference>
<keyword evidence="6" id="KW-0680">Restriction system</keyword>
<evidence type="ECO:0000259" key="10">
    <source>
        <dbReference type="Pfam" id="PF12161"/>
    </source>
</evidence>
<keyword evidence="3" id="KW-0489">Methyltransferase</keyword>
<dbReference type="EC" id="2.1.1.72" evidence="2"/>
<dbReference type="PANTHER" id="PTHR42933">
    <property type="entry name" value="SLR6095 PROTEIN"/>
    <property type="match status" value="1"/>
</dbReference>
<feature type="domain" description="DNA methylase adenine-specific" evidence="9">
    <location>
        <begin position="162"/>
        <end position="491"/>
    </location>
</feature>
<evidence type="ECO:0000256" key="4">
    <source>
        <dbReference type="ARBA" id="ARBA00022679"/>
    </source>
</evidence>
<dbReference type="AlphaFoldDB" id="A0A1H8AS23"/>
<dbReference type="InterPro" id="IPR051537">
    <property type="entry name" value="DNA_Adenine_Mtase"/>
</dbReference>
<dbReference type="PANTHER" id="PTHR42933:SF1">
    <property type="entry name" value="SITE-SPECIFIC DNA-METHYLTRANSFERASE (ADENINE-SPECIFIC)"/>
    <property type="match status" value="1"/>
</dbReference>
<dbReference type="STRING" id="474960.SAMN05216180_1455"/>
<dbReference type="SUPFAM" id="SSF53335">
    <property type="entry name" value="S-adenosyl-L-methionine-dependent methyltransferases"/>
    <property type="match status" value="1"/>
</dbReference>
<keyword evidence="4" id="KW-0808">Transferase</keyword>
<dbReference type="GO" id="GO:0009307">
    <property type="term" value="P:DNA restriction-modification system"/>
    <property type="evidence" value="ECO:0007669"/>
    <property type="project" value="UniProtKB-KW"/>
</dbReference>
<dbReference type="GO" id="GO:0009007">
    <property type="term" value="F:site-specific DNA-methyltransferase (adenine-specific) activity"/>
    <property type="evidence" value="ECO:0007669"/>
    <property type="project" value="UniProtKB-EC"/>
</dbReference>
<evidence type="ECO:0000256" key="6">
    <source>
        <dbReference type="ARBA" id="ARBA00022747"/>
    </source>
</evidence>
<evidence type="ECO:0000313" key="11">
    <source>
        <dbReference type="EMBL" id="SEM72307.1"/>
    </source>
</evidence>
<dbReference type="NCBIfam" id="TIGR00497">
    <property type="entry name" value="hsdM"/>
    <property type="match status" value="1"/>
</dbReference>
<accession>A0A1H8AS23</accession>
<dbReference type="PROSITE" id="PS00092">
    <property type="entry name" value="N6_MTASE"/>
    <property type="match status" value="1"/>
</dbReference>
<keyword evidence="5" id="KW-0949">S-adenosyl-L-methionine</keyword>
<dbReference type="InterPro" id="IPR029063">
    <property type="entry name" value="SAM-dependent_MTases_sf"/>
</dbReference>
<proteinExistence type="inferred from homology"/>
<sequence>MNKQQLANKIWESANKMRSKIEANEYKDYILGFIFYKFLSDKEVTLLKKDGYEEEDIISEVHENNEQLVDYCQQQLGYFIAYDNLFSTWLTKGNSFTVDNVRTALSAFNRLISNNKKKVFSKIFNTLETGLSKLGDNTNNQTKAIRDLIQLIKDIPTDGKQDYDVLGFIYEYLISNFAANAGKKAGEFYTPHEVSQLMSEIVASHLKDREKIEIFDPTSGSGSLLITIGKSVAKYMKSKDNIKYYAQEWKENTYNLTRMNLVMRGIKPDNIFARCGDTLEEDWPWFDDANPSGTYYKLPFDAVVSNPPYSQHWDPSHKETDPRYRYGMAPKGKADYAFLLHDLYHVKPNGIMTIVLPHGVLFRGDALGGADGQGEGEGRIRRNLIENNNIEAIIGLPANIFFGTGIPTIIMVLRQKRTESDVLFIDASKGFTKVGKTNKLMASDIKKIVDAIEIRPQEIPKFARIVSKEEIRQNGYNLNIPRYIDSSEATETWDIYATMFGGVPNHEIDLLEKYWTAFPKLRNVLFSTDETPYSSLAVEKLNDSIENSADVQAFIAKHRSAFSDFDGYLNHKLIEKMMELHTSQTESEITQNIFDRVTPLPLIDKYQAYQLFDNQWGKISTDLEIIQTEGFEATKQVDPNMVIKKKGDKEEEVQNGWVGHVIPFDLVQTTLLSEDYNALKEKESRLEEIAAELTEVIDSIDESDKGDFLNEENTAFVAKEFATKLAEIYSDVSSPELEGLQGYIELIDAKAGKAIKLQYIATHSEINWSLIDGNAPYGKGKVIPYIKALQSTYAFPEDSFEAKMVKADALMTEEKAVKKDVKTMAEELHLKTKETIEGLTDEQALDLLRLKWIAPLSTELRSMPNSIINELEKEVQSLLNKYAVTYLSIGEQIQSSEKALSSMIDELEGNEYDMKGLAELKSLLIGEGDE</sequence>
<dbReference type="Gene3D" id="1.20.1260.30">
    <property type="match status" value="1"/>
</dbReference>
<name>A0A1H8AS23_9FIRM</name>
<evidence type="ECO:0000256" key="2">
    <source>
        <dbReference type="ARBA" id="ARBA00011900"/>
    </source>
</evidence>
<dbReference type="Pfam" id="PF12161">
    <property type="entry name" value="HsdM_N"/>
    <property type="match status" value="1"/>
</dbReference>
<dbReference type="InterPro" id="IPR002052">
    <property type="entry name" value="DNA_methylase_N6_adenine_CS"/>
</dbReference>
<gene>
    <name evidence="11" type="ORF">SAMN05216180_1455</name>
</gene>
<evidence type="ECO:0000256" key="8">
    <source>
        <dbReference type="SAM" id="Coils"/>
    </source>
</evidence>
<keyword evidence="8" id="KW-0175">Coiled coil</keyword>
<evidence type="ECO:0000256" key="1">
    <source>
        <dbReference type="ARBA" id="ARBA00006594"/>
    </source>
</evidence>
<feature type="coiled-coil region" evidence="8">
    <location>
        <begin position="672"/>
        <end position="699"/>
    </location>
</feature>